<feature type="domain" description="Helitron helicase-like" evidence="1">
    <location>
        <begin position="2"/>
        <end position="138"/>
    </location>
</feature>
<dbReference type="InterPro" id="IPR025476">
    <property type="entry name" value="Helitron_helicase-like"/>
</dbReference>
<dbReference type="AlphaFoldDB" id="A0A4Y2H9V2"/>
<dbReference type="Proteomes" id="UP000499080">
    <property type="component" value="Unassembled WGS sequence"/>
</dbReference>
<accession>A0A4Y2H9V2</accession>
<comment type="caution">
    <text evidence="2">The sequence shown here is derived from an EMBL/GenBank/DDBJ whole genome shotgun (WGS) entry which is preliminary data.</text>
</comment>
<organism evidence="2 3">
    <name type="scientific">Araneus ventricosus</name>
    <name type="common">Orbweaver spider</name>
    <name type="synonym">Epeira ventricosa</name>
    <dbReference type="NCBI Taxonomy" id="182803"/>
    <lineage>
        <taxon>Eukaryota</taxon>
        <taxon>Metazoa</taxon>
        <taxon>Ecdysozoa</taxon>
        <taxon>Arthropoda</taxon>
        <taxon>Chelicerata</taxon>
        <taxon>Arachnida</taxon>
        <taxon>Araneae</taxon>
        <taxon>Araneomorphae</taxon>
        <taxon>Entelegynae</taxon>
        <taxon>Araneoidea</taxon>
        <taxon>Araneidae</taxon>
        <taxon>Araneus</taxon>
    </lineage>
</organism>
<protein>
    <recommendedName>
        <fullName evidence="1">Helitron helicase-like domain-containing protein</fullName>
    </recommendedName>
</protein>
<dbReference type="OrthoDB" id="1728974at2759"/>
<gene>
    <name evidence="2" type="ORF">AVEN_6491_1</name>
</gene>
<dbReference type="Pfam" id="PF14214">
    <property type="entry name" value="Helitron_like_N"/>
    <property type="match status" value="1"/>
</dbReference>
<keyword evidence="3" id="KW-1185">Reference proteome</keyword>
<dbReference type="EMBL" id="BGPR01001801">
    <property type="protein sequence ID" value="GBM62121.1"/>
    <property type="molecule type" value="Genomic_DNA"/>
</dbReference>
<reference evidence="2 3" key="1">
    <citation type="journal article" date="2019" name="Sci. Rep.">
        <title>Orb-weaving spider Araneus ventricosus genome elucidates the spidroin gene catalogue.</title>
        <authorList>
            <person name="Kono N."/>
            <person name="Nakamura H."/>
            <person name="Ohtoshi R."/>
            <person name="Moran D.A.P."/>
            <person name="Shinohara A."/>
            <person name="Yoshida Y."/>
            <person name="Fujiwara M."/>
            <person name="Mori M."/>
            <person name="Tomita M."/>
            <person name="Arakawa K."/>
        </authorList>
    </citation>
    <scope>NUCLEOTIDE SEQUENCE [LARGE SCALE GENOMIC DNA]</scope>
</reference>
<evidence type="ECO:0000313" key="2">
    <source>
        <dbReference type="EMBL" id="GBM62121.1"/>
    </source>
</evidence>
<evidence type="ECO:0000259" key="1">
    <source>
        <dbReference type="Pfam" id="PF14214"/>
    </source>
</evidence>
<proteinExistence type="predicted"/>
<evidence type="ECO:0000313" key="3">
    <source>
        <dbReference type="Proteomes" id="UP000499080"/>
    </source>
</evidence>
<name>A0A4Y2H9V2_ARAVE</name>
<sequence length="141" mass="16857">MNQQKLRVEEYIHLRDAITIDGNVTDIGRMAILPATYIDSQRHKHEYARDTMTYVRSYGYPDLFITFTYNTAWSEIKEELSHGYSPEERHDVKDQVFRQILIKHIDIPTKSCIYGEVNCWMYLIEWQNRGLPHAHILIWLK</sequence>